<dbReference type="EMBL" id="PGFF01000001">
    <property type="protein sequence ID" value="PJJ71764.1"/>
    <property type="molecule type" value="Genomic_DNA"/>
</dbReference>
<comment type="caution">
    <text evidence="8">The sequence shown here is derived from an EMBL/GenBank/DDBJ whole genome shotgun (WGS) entry which is preliminary data.</text>
</comment>
<keyword evidence="6" id="KW-0534">Nitrate assimilation</keyword>
<dbReference type="SUPFAM" id="SSF50022">
    <property type="entry name" value="ISP domain"/>
    <property type="match status" value="1"/>
</dbReference>
<sequence>MSSTAITLPAPSAPSAVWERGCPVDELEPGWGEALLVRMKQIAVFLLGTGEVYAVAHRDPATGSNVMARGIVGSKGDRPTIASPLHKQVYDLGTGECFTDPRLMLGTYRTRVVGGFLEVELQP</sequence>
<evidence type="ECO:0000256" key="2">
    <source>
        <dbReference type="ARBA" id="ARBA00022723"/>
    </source>
</evidence>
<evidence type="ECO:0000313" key="8">
    <source>
        <dbReference type="EMBL" id="PJJ71764.1"/>
    </source>
</evidence>
<reference evidence="8 9" key="1">
    <citation type="submission" date="2017-11" db="EMBL/GenBank/DDBJ databases">
        <title>Genomic Encyclopedia of Archaeal and Bacterial Type Strains, Phase II (KMG-II): From Individual Species to Whole Genera.</title>
        <authorList>
            <person name="Goeker M."/>
        </authorList>
    </citation>
    <scope>NUCLEOTIDE SEQUENCE [LARGE SCALE GENOMIC DNA]</scope>
    <source>
        <strain evidence="8 9">DSM 27393</strain>
    </source>
</reference>
<evidence type="ECO:0000313" key="9">
    <source>
        <dbReference type="Proteomes" id="UP000228758"/>
    </source>
</evidence>
<protein>
    <submittedName>
        <fullName evidence="8">Nitrite reductase (NADH) small subunit</fullName>
    </submittedName>
</protein>
<keyword evidence="1" id="KW-0001">2Fe-2S</keyword>
<dbReference type="InterPro" id="IPR012748">
    <property type="entry name" value="Rieske-like_NirD"/>
</dbReference>
<organism evidence="8 9">
    <name type="scientific">Diaminobutyricimonas aerilata</name>
    <dbReference type="NCBI Taxonomy" id="1162967"/>
    <lineage>
        <taxon>Bacteria</taxon>
        <taxon>Bacillati</taxon>
        <taxon>Actinomycetota</taxon>
        <taxon>Actinomycetes</taxon>
        <taxon>Micrococcales</taxon>
        <taxon>Microbacteriaceae</taxon>
        <taxon>Diaminobutyricimonas</taxon>
    </lineage>
</organism>
<evidence type="ECO:0000256" key="5">
    <source>
        <dbReference type="ARBA" id="ARBA00023014"/>
    </source>
</evidence>
<dbReference type="InterPro" id="IPR017881">
    <property type="entry name" value="NirD"/>
</dbReference>
<evidence type="ECO:0000259" key="7">
    <source>
        <dbReference type="PROSITE" id="PS51296"/>
    </source>
</evidence>
<keyword evidence="9" id="KW-1185">Reference proteome</keyword>
<keyword evidence="3" id="KW-0560">Oxidoreductase</keyword>
<dbReference type="GO" id="GO:0051537">
    <property type="term" value="F:2 iron, 2 sulfur cluster binding"/>
    <property type="evidence" value="ECO:0007669"/>
    <property type="project" value="UniProtKB-KW"/>
</dbReference>
<dbReference type="InterPro" id="IPR017941">
    <property type="entry name" value="Rieske_2Fe-2S"/>
</dbReference>
<dbReference type="GO" id="GO:0008942">
    <property type="term" value="F:nitrite reductase [NAD(P)H] activity"/>
    <property type="evidence" value="ECO:0007669"/>
    <property type="project" value="InterPro"/>
</dbReference>
<dbReference type="OrthoDB" id="3213360at2"/>
<proteinExistence type="predicted"/>
<evidence type="ECO:0000256" key="1">
    <source>
        <dbReference type="ARBA" id="ARBA00022714"/>
    </source>
</evidence>
<gene>
    <name evidence="8" type="ORF">CLV46_1317</name>
</gene>
<dbReference type="PANTHER" id="PTHR40562:SF1">
    <property type="entry name" value="NITRITE REDUCTASE (NADH) SMALL SUBUNIT"/>
    <property type="match status" value="1"/>
</dbReference>
<dbReference type="AlphaFoldDB" id="A0A2M9CIM7"/>
<dbReference type="NCBIfam" id="TIGR02378">
    <property type="entry name" value="nirD_assim_sml"/>
    <property type="match status" value="1"/>
</dbReference>
<evidence type="ECO:0000256" key="6">
    <source>
        <dbReference type="ARBA" id="ARBA00023063"/>
    </source>
</evidence>
<dbReference type="GO" id="GO:0004497">
    <property type="term" value="F:monooxygenase activity"/>
    <property type="evidence" value="ECO:0007669"/>
    <property type="project" value="UniProtKB-ARBA"/>
</dbReference>
<evidence type="ECO:0000256" key="4">
    <source>
        <dbReference type="ARBA" id="ARBA00023004"/>
    </source>
</evidence>
<keyword evidence="4" id="KW-0408">Iron</keyword>
<dbReference type="Proteomes" id="UP000228758">
    <property type="component" value="Unassembled WGS sequence"/>
</dbReference>
<dbReference type="InterPro" id="IPR036922">
    <property type="entry name" value="Rieske_2Fe-2S_sf"/>
</dbReference>
<name>A0A2M9CIM7_9MICO</name>
<feature type="domain" description="Rieske" evidence="7">
    <location>
        <begin position="19"/>
        <end position="119"/>
    </location>
</feature>
<dbReference type="RefSeq" id="WP_100364032.1">
    <property type="nucleotide sequence ID" value="NZ_PGFF01000001.1"/>
</dbReference>
<evidence type="ECO:0000256" key="3">
    <source>
        <dbReference type="ARBA" id="ARBA00023002"/>
    </source>
</evidence>
<accession>A0A2M9CIM7</accession>
<keyword evidence="5" id="KW-0411">Iron-sulfur</keyword>
<dbReference type="GO" id="GO:0046872">
    <property type="term" value="F:metal ion binding"/>
    <property type="evidence" value="ECO:0007669"/>
    <property type="project" value="UniProtKB-KW"/>
</dbReference>
<dbReference type="PROSITE" id="PS51300">
    <property type="entry name" value="NIRD"/>
    <property type="match status" value="1"/>
</dbReference>
<keyword evidence="2" id="KW-0479">Metal-binding</keyword>
<dbReference type="GO" id="GO:0016705">
    <property type="term" value="F:oxidoreductase activity, acting on paired donors, with incorporation or reduction of molecular oxygen"/>
    <property type="evidence" value="ECO:0007669"/>
    <property type="project" value="UniProtKB-ARBA"/>
</dbReference>
<dbReference type="Pfam" id="PF13806">
    <property type="entry name" value="Rieske_2"/>
    <property type="match status" value="1"/>
</dbReference>
<dbReference type="Gene3D" id="2.102.10.10">
    <property type="entry name" value="Rieske [2Fe-2S] iron-sulphur domain"/>
    <property type="match status" value="1"/>
</dbReference>
<dbReference type="PANTHER" id="PTHR40562">
    <property type="match status" value="1"/>
</dbReference>
<dbReference type="PROSITE" id="PS51296">
    <property type="entry name" value="RIESKE"/>
    <property type="match status" value="1"/>
</dbReference>
<dbReference type="GO" id="GO:0042128">
    <property type="term" value="P:nitrate assimilation"/>
    <property type="evidence" value="ECO:0007669"/>
    <property type="project" value="UniProtKB-KW"/>
</dbReference>